<name>A0ABR7Y618_9SPHI</name>
<evidence type="ECO:0000313" key="9">
    <source>
        <dbReference type="EMBL" id="MBD1426732.1"/>
    </source>
</evidence>
<dbReference type="SUPFAM" id="SSF52540">
    <property type="entry name" value="P-loop containing nucleoside triphosphate hydrolases"/>
    <property type="match status" value="1"/>
</dbReference>
<evidence type="ECO:0000256" key="1">
    <source>
        <dbReference type="ARBA" id="ARBA00007913"/>
    </source>
</evidence>
<dbReference type="InterPro" id="IPR027417">
    <property type="entry name" value="P-loop_NTPase"/>
</dbReference>
<dbReference type="GO" id="GO:0005524">
    <property type="term" value="F:ATP binding"/>
    <property type="evidence" value="ECO:0007669"/>
    <property type="project" value="UniProtKB-KW"/>
</dbReference>
<evidence type="ECO:0000259" key="8">
    <source>
        <dbReference type="Pfam" id="PF13087"/>
    </source>
</evidence>
<sequence>MEKQDIIRFWRDIEIFDLPDLNKDAVLIDLSVPLPWEQKVKEPKKNYKWRYTILFGKTEKKHIIDYLNTLLKADAPNDWEETLQGFSCFSALILDEEGRYQQDSYIIASYIFGINALEKKKSLASVSVELDKAMAAFYERYNIFQNYDNDDDDKISGKGDIVNFNHLNKEIAYLKTLTPWSKKEIRTFLLVEEVPKDSEPNPSFMNSFYLNDLNHLSTKKEKNLSTSLQRYLQLEPNVKTRKDIIKDKQSLFDAINPIQMTAGRWPSNVEHGLYAAQAGALNTIFSNLRNQEGIQGVNGPPGTGKTTLLLDVIAEIIVERAKVISGLGCDGIFQKGYKKIEKEEGYDLYTYNLHSSLQNNFGIVVASNNNAAVENISKELPLKRKIDAEHFPDAEYFSECSSKLIDDESWGVLAAALGKAKNRSKFKKAFWKSKKDERDFIGFEDLLYDVYKDENNDSTNIHRKSFNNLNNQFKTLLKDFEFFIARASSFHNQLPTFIENKKQEKSLKAELTRIDNDLLKLEKEKLSIQNKELDTKKEVEGLQIVSKLHVQRKPSFFFFQKLFNTNSFKKWDSEATKIFKNLSNKLSEVEDLKKSLQANENKNESLVSIKSEHTIALSQLESFFNNYKNLENVLIQEYGISDRNLFNMCFCEKDVSNIHLLNPYHSPKIAKLRSDIFLTALQLHRSVILANAKKIRNNLNAYFEMTAGWIKVDSGISQNLWDVFFLCVPVVSTTLASASRLFPNLKMQQIGWLLIDEAGQATPQSAVGIIYRSKRCVIVGDPLQVEPVVTIPEKLVTKLRSEHRVSVDWSPYKTSVQQLSDRISFSGTYMAVGDMQEKIWTGFPLRTHRRCDDPMFSIANEIAYSDQMVKAVKDNSEEVFIGDSTWFNVNSDTVTLINKHVIKEEISLLTQKIAELRNGKYDGDIYIISPFKSVASYCDTAFKHDRKISCGTIHKFQGKEADIVFLVLGSDPKSSGARNWASKKPNMLNVALTRAKKRFYVIGCKKNWGACNYYSTMLHALS</sequence>
<keyword evidence="5 9" id="KW-0067">ATP-binding</keyword>
<evidence type="ECO:0000256" key="5">
    <source>
        <dbReference type="ARBA" id="ARBA00022840"/>
    </source>
</evidence>
<protein>
    <submittedName>
        <fullName evidence="9">ATP-binding protein</fullName>
    </submittedName>
</protein>
<dbReference type="InterPro" id="IPR050534">
    <property type="entry name" value="Coronavir_polyprotein_1ab"/>
</dbReference>
<evidence type="ECO:0000256" key="2">
    <source>
        <dbReference type="ARBA" id="ARBA00022741"/>
    </source>
</evidence>
<evidence type="ECO:0000259" key="7">
    <source>
        <dbReference type="Pfam" id="PF13086"/>
    </source>
</evidence>
<dbReference type="InterPro" id="IPR041677">
    <property type="entry name" value="DNA2/NAM7_AAA_11"/>
</dbReference>
<dbReference type="Gene3D" id="3.40.50.300">
    <property type="entry name" value="P-loop containing nucleotide triphosphate hydrolases"/>
    <property type="match status" value="2"/>
</dbReference>
<comment type="similarity">
    <text evidence="1">Belongs to the DNA2/NAM7 helicase family.</text>
</comment>
<proteinExistence type="inferred from homology"/>
<evidence type="ECO:0000313" key="10">
    <source>
        <dbReference type="Proteomes" id="UP000606494"/>
    </source>
</evidence>
<dbReference type="EMBL" id="JACNYK010000003">
    <property type="protein sequence ID" value="MBD1426732.1"/>
    <property type="molecule type" value="Genomic_DNA"/>
</dbReference>
<keyword evidence="6" id="KW-0175">Coiled coil</keyword>
<dbReference type="PANTHER" id="PTHR43788">
    <property type="entry name" value="DNA2/NAM7 HELICASE FAMILY MEMBER"/>
    <property type="match status" value="1"/>
</dbReference>
<accession>A0ABR7Y618</accession>
<dbReference type="Proteomes" id="UP000606494">
    <property type="component" value="Unassembled WGS sequence"/>
</dbReference>
<keyword evidence="4" id="KW-0347">Helicase</keyword>
<evidence type="ECO:0000256" key="4">
    <source>
        <dbReference type="ARBA" id="ARBA00022806"/>
    </source>
</evidence>
<feature type="domain" description="DNA2/NAM7 helicase helicase" evidence="7">
    <location>
        <begin position="728"/>
        <end position="789"/>
    </location>
</feature>
<keyword evidence="10" id="KW-1185">Reference proteome</keyword>
<dbReference type="PANTHER" id="PTHR43788:SF8">
    <property type="entry name" value="DNA-BINDING PROTEIN SMUBP-2"/>
    <property type="match status" value="1"/>
</dbReference>
<gene>
    <name evidence="9" type="ORF">H8B17_14175</name>
</gene>
<dbReference type="RefSeq" id="WP_190309866.1">
    <property type="nucleotide sequence ID" value="NZ_JACNYK010000003.1"/>
</dbReference>
<dbReference type="Pfam" id="PF13086">
    <property type="entry name" value="AAA_11"/>
    <property type="match status" value="1"/>
</dbReference>
<evidence type="ECO:0000256" key="3">
    <source>
        <dbReference type="ARBA" id="ARBA00022801"/>
    </source>
</evidence>
<feature type="domain" description="DNA2/NAM7 helicase-like C-terminal" evidence="8">
    <location>
        <begin position="864"/>
        <end position="1005"/>
    </location>
</feature>
<comment type="caution">
    <text evidence="9">The sequence shown here is derived from an EMBL/GenBank/DDBJ whole genome shotgun (WGS) entry which is preliminary data.</text>
</comment>
<evidence type="ECO:0000256" key="6">
    <source>
        <dbReference type="SAM" id="Coils"/>
    </source>
</evidence>
<organism evidence="9 10">
    <name type="scientific">Sphingobacterium arenae</name>
    <dbReference type="NCBI Taxonomy" id="1280598"/>
    <lineage>
        <taxon>Bacteria</taxon>
        <taxon>Pseudomonadati</taxon>
        <taxon>Bacteroidota</taxon>
        <taxon>Sphingobacteriia</taxon>
        <taxon>Sphingobacteriales</taxon>
        <taxon>Sphingobacteriaceae</taxon>
        <taxon>Sphingobacterium</taxon>
    </lineage>
</organism>
<dbReference type="InterPro" id="IPR041679">
    <property type="entry name" value="DNA2/NAM7-like_C"/>
</dbReference>
<keyword evidence="3" id="KW-0378">Hydrolase</keyword>
<feature type="coiled-coil region" evidence="6">
    <location>
        <begin position="504"/>
        <end position="536"/>
    </location>
</feature>
<keyword evidence="2" id="KW-0547">Nucleotide-binding</keyword>
<reference evidence="9 10" key="1">
    <citation type="submission" date="2020-08" db="EMBL/GenBank/DDBJ databases">
        <title>Sphingobacterium sp. DN00404 isolated from aquaculture water.</title>
        <authorList>
            <person name="Zhang M."/>
        </authorList>
    </citation>
    <scope>NUCLEOTIDE SEQUENCE [LARGE SCALE GENOMIC DNA]</scope>
    <source>
        <strain evidence="9 10">KCTC 32294</strain>
    </source>
</reference>
<dbReference type="Pfam" id="PF13087">
    <property type="entry name" value="AAA_12"/>
    <property type="match status" value="1"/>
</dbReference>